<feature type="transmembrane region" description="Helical" evidence="8">
    <location>
        <begin position="62"/>
        <end position="81"/>
    </location>
</feature>
<dbReference type="GO" id="GO:0015293">
    <property type="term" value="F:symporter activity"/>
    <property type="evidence" value="ECO:0007669"/>
    <property type="project" value="UniProtKB-KW"/>
</dbReference>
<evidence type="ECO:0000256" key="5">
    <source>
        <dbReference type="ARBA" id="ARBA00022847"/>
    </source>
</evidence>
<dbReference type="Pfam" id="PF00209">
    <property type="entry name" value="SNF"/>
    <property type="match status" value="1"/>
</dbReference>
<dbReference type="PANTHER" id="PTHR11616">
    <property type="entry name" value="SODIUM/CHLORIDE DEPENDENT TRANSPORTER"/>
    <property type="match status" value="1"/>
</dbReference>
<evidence type="ECO:0000256" key="3">
    <source>
        <dbReference type="ARBA" id="ARBA00022448"/>
    </source>
</evidence>
<dbReference type="PANTHER" id="PTHR11616:SF182">
    <property type="entry name" value="TRANSPORTER"/>
    <property type="match status" value="1"/>
</dbReference>
<name>A0AAV2PU13_MEGNR</name>
<dbReference type="InterPro" id="IPR037272">
    <property type="entry name" value="SNS_sf"/>
</dbReference>
<feature type="non-terminal residue" evidence="9">
    <location>
        <position position="1"/>
    </location>
</feature>
<evidence type="ECO:0000256" key="1">
    <source>
        <dbReference type="ARBA" id="ARBA00004141"/>
    </source>
</evidence>
<dbReference type="GO" id="GO:0005886">
    <property type="term" value="C:plasma membrane"/>
    <property type="evidence" value="ECO:0007669"/>
    <property type="project" value="TreeGrafter"/>
</dbReference>
<protein>
    <submittedName>
        <fullName evidence="9">Uncharacterized protein</fullName>
    </submittedName>
</protein>
<evidence type="ECO:0000256" key="7">
    <source>
        <dbReference type="ARBA" id="ARBA00023136"/>
    </source>
</evidence>
<keyword evidence="10" id="KW-1185">Reference proteome</keyword>
<gene>
    <name evidence="9" type="ORF">MNOR_LOCUS3394</name>
</gene>
<dbReference type="Proteomes" id="UP001497623">
    <property type="component" value="Unassembled WGS sequence"/>
</dbReference>
<dbReference type="SUPFAM" id="SSF161070">
    <property type="entry name" value="SNF-like"/>
    <property type="match status" value="1"/>
</dbReference>
<comment type="similarity">
    <text evidence="2">Belongs to the sodium:neurotransmitter symporter (SNF) (TC 2.A.22) family.</text>
</comment>
<dbReference type="PROSITE" id="PS50267">
    <property type="entry name" value="NA_NEUROTRAN_SYMP_3"/>
    <property type="match status" value="1"/>
</dbReference>
<feature type="transmembrane region" description="Helical" evidence="8">
    <location>
        <begin position="21"/>
        <end position="42"/>
    </location>
</feature>
<keyword evidence="4 8" id="KW-0812">Transmembrane</keyword>
<dbReference type="EMBL" id="CAXKWB010001157">
    <property type="protein sequence ID" value="CAL4063494.1"/>
    <property type="molecule type" value="Genomic_DNA"/>
</dbReference>
<evidence type="ECO:0000313" key="9">
    <source>
        <dbReference type="EMBL" id="CAL4063494.1"/>
    </source>
</evidence>
<evidence type="ECO:0000256" key="2">
    <source>
        <dbReference type="ARBA" id="ARBA00006459"/>
    </source>
</evidence>
<dbReference type="AlphaFoldDB" id="A0AAV2PU13"/>
<dbReference type="GO" id="GO:0035725">
    <property type="term" value="P:sodium ion transmembrane transport"/>
    <property type="evidence" value="ECO:0007669"/>
    <property type="project" value="TreeGrafter"/>
</dbReference>
<reference evidence="9 10" key="1">
    <citation type="submission" date="2024-05" db="EMBL/GenBank/DDBJ databases">
        <authorList>
            <person name="Wallberg A."/>
        </authorList>
    </citation>
    <scope>NUCLEOTIDE SEQUENCE [LARGE SCALE GENOMIC DNA]</scope>
</reference>
<organism evidence="9 10">
    <name type="scientific">Meganyctiphanes norvegica</name>
    <name type="common">Northern krill</name>
    <name type="synonym">Thysanopoda norvegica</name>
    <dbReference type="NCBI Taxonomy" id="48144"/>
    <lineage>
        <taxon>Eukaryota</taxon>
        <taxon>Metazoa</taxon>
        <taxon>Ecdysozoa</taxon>
        <taxon>Arthropoda</taxon>
        <taxon>Crustacea</taxon>
        <taxon>Multicrustacea</taxon>
        <taxon>Malacostraca</taxon>
        <taxon>Eumalacostraca</taxon>
        <taxon>Eucarida</taxon>
        <taxon>Euphausiacea</taxon>
        <taxon>Euphausiidae</taxon>
        <taxon>Meganyctiphanes</taxon>
    </lineage>
</organism>
<dbReference type="InterPro" id="IPR000175">
    <property type="entry name" value="Na/ntran_symport"/>
</dbReference>
<evidence type="ECO:0000313" key="10">
    <source>
        <dbReference type="Proteomes" id="UP001497623"/>
    </source>
</evidence>
<comment type="subcellular location">
    <subcellularLocation>
        <location evidence="1">Membrane</location>
        <topology evidence="1">Multi-pass membrane protein</topology>
    </subcellularLocation>
</comment>
<evidence type="ECO:0000256" key="6">
    <source>
        <dbReference type="ARBA" id="ARBA00022989"/>
    </source>
</evidence>
<evidence type="ECO:0000256" key="4">
    <source>
        <dbReference type="ARBA" id="ARBA00022692"/>
    </source>
</evidence>
<dbReference type="GO" id="GO:0006865">
    <property type="term" value="P:amino acid transport"/>
    <property type="evidence" value="ECO:0007669"/>
    <property type="project" value="TreeGrafter"/>
</dbReference>
<keyword evidence="6 8" id="KW-1133">Transmembrane helix</keyword>
<keyword evidence="3" id="KW-0813">Transport</keyword>
<sequence>FSDDIELMTGQRPGAFWLICWKYISPLVMLTILGSSIIKNIVYGSYYNAWDAALGKVVEKQWPGWCWGLVGVLVLLSALWIPGIALTRLCGIHVIHDEEPAWFPVEELKEFHTILPHKVTACERKLFFMKDDGSEGLCCPIGGPTTADV</sequence>
<keyword evidence="5" id="KW-0769">Symport</keyword>
<comment type="caution">
    <text evidence="9">The sequence shown here is derived from an EMBL/GenBank/DDBJ whole genome shotgun (WGS) entry which is preliminary data.</text>
</comment>
<accession>A0AAV2PU13</accession>
<keyword evidence="7 8" id="KW-0472">Membrane</keyword>
<evidence type="ECO:0000256" key="8">
    <source>
        <dbReference type="SAM" id="Phobius"/>
    </source>
</evidence>
<proteinExistence type="inferred from homology"/>